<dbReference type="RefSeq" id="XP_058334174.1">
    <property type="nucleotide sequence ID" value="XM_058471033.1"/>
</dbReference>
<dbReference type="EMBL" id="JAPQKS010000002">
    <property type="protein sequence ID" value="KAJ5246753.1"/>
    <property type="molecule type" value="Genomic_DNA"/>
</dbReference>
<protein>
    <submittedName>
        <fullName evidence="1">Uncharacterized protein</fullName>
    </submittedName>
</protein>
<accession>A0A9W9PH69</accession>
<dbReference type="AlphaFoldDB" id="A0A9W9PH69"/>
<evidence type="ECO:0000313" key="1">
    <source>
        <dbReference type="EMBL" id="KAJ5246753.1"/>
    </source>
</evidence>
<gene>
    <name evidence="1" type="ORF">N7468_001736</name>
</gene>
<keyword evidence="2" id="KW-1185">Reference proteome</keyword>
<name>A0A9W9PH69_9EURO</name>
<proteinExistence type="predicted"/>
<sequence length="118" mass="12577">MACASGQDLVIDGVIYGCELNSLSRRGLMRSRKLDTAAFSATGVDQHTLGQVHPRFVLFSTSVRALFSSRHLVPTSAKFNLILVSTPCSAGATSRACLPSRISRSAKGLSIEGLRVKP</sequence>
<dbReference type="GeneID" id="83198336"/>
<reference evidence="1" key="2">
    <citation type="journal article" date="2023" name="IMA Fungus">
        <title>Comparative genomic study of the Penicillium genus elucidates a diverse pangenome and 15 lateral gene transfer events.</title>
        <authorList>
            <person name="Petersen C."/>
            <person name="Sorensen T."/>
            <person name="Nielsen M.R."/>
            <person name="Sondergaard T.E."/>
            <person name="Sorensen J.L."/>
            <person name="Fitzpatrick D.A."/>
            <person name="Frisvad J.C."/>
            <person name="Nielsen K.L."/>
        </authorList>
    </citation>
    <scope>NUCLEOTIDE SEQUENCE</scope>
    <source>
        <strain evidence="1">IBT 19713</strain>
    </source>
</reference>
<comment type="caution">
    <text evidence="1">The sequence shown here is derived from an EMBL/GenBank/DDBJ whole genome shotgun (WGS) entry which is preliminary data.</text>
</comment>
<dbReference type="Proteomes" id="UP001150941">
    <property type="component" value="Unassembled WGS sequence"/>
</dbReference>
<organism evidence="1 2">
    <name type="scientific">Penicillium chermesinum</name>
    <dbReference type="NCBI Taxonomy" id="63820"/>
    <lineage>
        <taxon>Eukaryota</taxon>
        <taxon>Fungi</taxon>
        <taxon>Dikarya</taxon>
        <taxon>Ascomycota</taxon>
        <taxon>Pezizomycotina</taxon>
        <taxon>Eurotiomycetes</taxon>
        <taxon>Eurotiomycetidae</taxon>
        <taxon>Eurotiales</taxon>
        <taxon>Aspergillaceae</taxon>
        <taxon>Penicillium</taxon>
    </lineage>
</organism>
<reference evidence="1" key="1">
    <citation type="submission" date="2022-11" db="EMBL/GenBank/DDBJ databases">
        <authorList>
            <person name="Petersen C."/>
        </authorList>
    </citation>
    <scope>NUCLEOTIDE SEQUENCE</scope>
    <source>
        <strain evidence="1">IBT 19713</strain>
    </source>
</reference>
<evidence type="ECO:0000313" key="2">
    <source>
        <dbReference type="Proteomes" id="UP001150941"/>
    </source>
</evidence>